<accession>A0AAD9PEY1</accession>
<keyword evidence="2" id="KW-1185">Reference proteome</keyword>
<dbReference type="InterPro" id="IPR018788">
    <property type="entry name" value="Proteasome_assmbl_chp_3"/>
</dbReference>
<sequence length="123" mass="13447">MSASMSQDVVKSTQGAALIDGIHTDVVCTNFSDRLFIVITQYEKFGTLVNVTKDTVVEDGMREPTYSTSVLLGKDKPETHVIARNLASKIPVTKPILFALALKQTSPSVLHGLQELMVTHACW</sequence>
<dbReference type="Proteomes" id="UP001209878">
    <property type="component" value="Unassembled WGS sequence"/>
</dbReference>
<gene>
    <name evidence="1" type="ORF">NP493_15g01042</name>
</gene>
<reference evidence="1" key="1">
    <citation type="journal article" date="2023" name="Mol. Biol. Evol.">
        <title>Third-Generation Sequencing Reveals the Adaptive Role of the Epigenome in Three Deep-Sea Polychaetes.</title>
        <authorList>
            <person name="Perez M."/>
            <person name="Aroh O."/>
            <person name="Sun Y."/>
            <person name="Lan Y."/>
            <person name="Juniper S.K."/>
            <person name="Young C.R."/>
            <person name="Angers B."/>
            <person name="Qian P.Y."/>
        </authorList>
    </citation>
    <scope>NUCLEOTIDE SEQUENCE</scope>
    <source>
        <strain evidence="1">R07B-5</strain>
    </source>
</reference>
<dbReference type="AlphaFoldDB" id="A0AAD9PEY1"/>
<proteinExistence type="predicted"/>
<evidence type="ECO:0000313" key="1">
    <source>
        <dbReference type="EMBL" id="KAK2193322.1"/>
    </source>
</evidence>
<dbReference type="Pfam" id="PF10178">
    <property type="entry name" value="PAC3"/>
    <property type="match status" value="1"/>
</dbReference>
<dbReference type="GO" id="GO:0043248">
    <property type="term" value="P:proteasome assembly"/>
    <property type="evidence" value="ECO:0007669"/>
    <property type="project" value="InterPro"/>
</dbReference>
<organism evidence="1 2">
    <name type="scientific">Ridgeia piscesae</name>
    <name type="common">Tubeworm</name>
    <dbReference type="NCBI Taxonomy" id="27915"/>
    <lineage>
        <taxon>Eukaryota</taxon>
        <taxon>Metazoa</taxon>
        <taxon>Spiralia</taxon>
        <taxon>Lophotrochozoa</taxon>
        <taxon>Annelida</taxon>
        <taxon>Polychaeta</taxon>
        <taxon>Sedentaria</taxon>
        <taxon>Canalipalpata</taxon>
        <taxon>Sabellida</taxon>
        <taxon>Siboglinidae</taxon>
        <taxon>Ridgeia</taxon>
    </lineage>
</organism>
<evidence type="ECO:0008006" key="3">
    <source>
        <dbReference type="Google" id="ProtNLM"/>
    </source>
</evidence>
<dbReference type="PANTHER" id="PTHR31051:SF1">
    <property type="entry name" value="PROTEASOME ASSEMBLY CHAPERONE 3"/>
    <property type="match status" value="1"/>
</dbReference>
<protein>
    <recommendedName>
        <fullName evidence="3">Proteasome assembly chaperone 3</fullName>
    </recommendedName>
</protein>
<dbReference type="PANTHER" id="PTHR31051">
    <property type="entry name" value="PROTEASOME ASSEMBLY CHAPERONE 3"/>
    <property type="match status" value="1"/>
</dbReference>
<dbReference type="Gene3D" id="3.30.230.90">
    <property type="match status" value="1"/>
</dbReference>
<evidence type="ECO:0000313" key="2">
    <source>
        <dbReference type="Proteomes" id="UP001209878"/>
    </source>
</evidence>
<name>A0AAD9PEY1_RIDPI</name>
<dbReference type="EMBL" id="JAODUO010000014">
    <property type="protein sequence ID" value="KAK2193322.1"/>
    <property type="molecule type" value="Genomic_DNA"/>
</dbReference>
<dbReference type="InterPro" id="IPR053720">
    <property type="entry name" value="Psm_Assembly_Chaperone"/>
</dbReference>
<comment type="caution">
    <text evidence="1">The sequence shown here is derived from an EMBL/GenBank/DDBJ whole genome shotgun (WGS) entry which is preliminary data.</text>
</comment>